<accession>A0A2S7KQE1</accession>
<dbReference type="GO" id="GO:0008483">
    <property type="term" value="F:transaminase activity"/>
    <property type="evidence" value="ECO:0007669"/>
    <property type="project" value="UniProtKB-KW"/>
</dbReference>
<evidence type="ECO:0000256" key="3">
    <source>
        <dbReference type="PIRSR" id="PIRSR000390-1"/>
    </source>
</evidence>
<organism evidence="6 7">
    <name type="scientific">Aureitalea marina</name>
    <dbReference type="NCBI Taxonomy" id="930804"/>
    <lineage>
        <taxon>Bacteria</taxon>
        <taxon>Pseudomonadati</taxon>
        <taxon>Bacteroidota</taxon>
        <taxon>Flavobacteriia</taxon>
        <taxon>Flavobacteriales</taxon>
        <taxon>Flavobacteriaceae</taxon>
        <taxon>Aureitalea</taxon>
    </lineage>
</organism>
<keyword evidence="1 4" id="KW-0663">Pyridoxal phosphate</keyword>
<dbReference type="Pfam" id="PF01041">
    <property type="entry name" value="DegT_DnrJ_EryC1"/>
    <property type="match status" value="1"/>
</dbReference>
<dbReference type="InterPro" id="IPR015421">
    <property type="entry name" value="PyrdxlP-dep_Trfase_major"/>
</dbReference>
<dbReference type="InterPro" id="IPR015424">
    <property type="entry name" value="PyrdxlP-dep_Trfase"/>
</dbReference>
<evidence type="ECO:0000256" key="4">
    <source>
        <dbReference type="PIRSR" id="PIRSR000390-2"/>
    </source>
</evidence>
<dbReference type="PANTHER" id="PTHR30244:SF36">
    <property type="entry name" value="3-OXO-GLUCOSE-6-PHOSPHATE:GLUTAMATE AMINOTRANSFERASE"/>
    <property type="match status" value="1"/>
</dbReference>
<evidence type="ECO:0000313" key="7">
    <source>
        <dbReference type="Proteomes" id="UP000239800"/>
    </source>
</evidence>
<dbReference type="PIRSF" id="PIRSF000390">
    <property type="entry name" value="PLP_StrS"/>
    <property type="match status" value="1"/>
</dbReference>
<dbReference type="PANTHER" id="PTHR30244">
    <property type="entry name" value="TRANSAMINASE"/>
    <property type="match status" value="1"/>
</dbReference>
<dbReference type="Gene3D" id="3.90.1150.10">
    <property type="entry name" value="Aspartate Aminotransferase, domain 1"/>
    <property type="match status" value="1"/>
</dbReference>
<feature type="active site" description="Proton acceptor" evidence="3">
    <location>
        <position position="190"/>
    </location>
</feature>
<dbReference type="EMBL" id="MQUB01000001">
    <property type="protein sequence ID" value="PQB04849.1"/>
    <property type="molecule type" value="Genomic_DNA"/>
</dbReference>
<dbReference type="Gene3D" id="3.40.640.10">
    <property type="entry name" value="Type I PLP-dependent aspartate aminotransferase-like (Major domain)"/>
    <property type="match status" value="1"/>
</dbReference>
<proteinExistence type="inferred from homology"/>
<dbReference type="InterPro" id="IPR015422">
    <property type="entry name" value="PyrdxlP-dep_Trfase_small"/>
</dbReference>
<sequence length="368" mass="41082">MIPFLDLKENNRRFEQEFRTKLDQMLDTGYYILGDEVDAFEQEYAQYCGTEFCVGVANGLEALQLILEAYIQLGKAKRGDEVLLAANSYIATVLAVKQAGMVPVLVECETSRYSFDLEALQAAITNKSRVIMPVHLYGQLAPMEKINELARKHDLIVVEDAAQGHGAMNNEGQKAGALADAAGFSFYPTKNLGALGDGGAVTTNDGQLADLIRKLRNYGSAKRYINDHPGMNSRLDELQAAFLRCKLPVLDDDNAQRRAVAQAYFSGINNPCIRLPWYDGGMDHVFHLFVVRVADREKFIHYLTEQELGSLIHYPVPPHRQAALPEFHKLSFPVSEQIHNEVVSIPISPVMQQDQVQLVIQILNAYTP</sequence>
<name>A0A2S7KQE1_9FLAO</name>
<keyword evidence="6" id="KW-0808">Transferase</keyword>
<comment type="similarity">
    <text evidence="2 5">Belongs to the DegT/DnrJ/EryC1 family.</text>
</comment>
<dbReference type="GO" id="GO:0030170">
    <property type="term" value="F:pyridoxal phosphate binding"/>
    <property type="evidence" value="ECO:0007669"/>
    <property type="project" value="TreeGrafter"/>
</dbReference>
<evidence type="ECO:0000256" key="5">
    <source>
        <dbReference type="RuleBase" id="RU004508"/>
    </source>
</evidence>
<dbReference type="CDD" id="cd00616">
    <property type="entry name" value="AHBA_syn"/>
    <property type="match status" value="1"/>
</dbReference>
<dbReference type="InterPro" id="IPR000653">
    <property type="entry name" value="DegT/StrS_aminotransferase"/>
</dbReference>
<dbReference type="AlphaFoldDB" id="A0A2S7KQE1"/>
<dbReference type="RefSeq" id="WP_104812780.1">
    <property type="nucleotide sequence ID" value="NZ_MQUB01000001.1"/>
</dbReference>
<evidence type="ECO:0000256" key="1">
    <source>
        <dbReference type="ARBA" id="ARBA00022898"/>
    </source>
</evidence>
<protein>
    <submittedName>
        <fullName evidence="6">Aminotransferase</fullName>
    </submittedName>
</protein>
<comment type="caution">
    <text evidence="6">The sequence shown here is derived from an EMBL/GenBank/DDBJ whole genome shotgun (WGS) entry which is preliminary data.</text>
</comment>
<keyword evidence="6" id="KW-0032">Aminotransferase</keyword>
<reference evidence="6 7" key="1">
    <citation type="submission" date="2016-11" db="EMBL/GenBank/DDBJ databases">
        <title>Trade-off between light-utilization and light-protection in marine flavobacteria.</title>
        <authorList>
            <person name="Kumagai Y."/>
        </authorList>
    </citation>
    <scope>NUCLEOTIDE SEQUENCE [LARGE SCALE GENOMIC DNA]</scope>
    <source>
        <strain evidence="6 7">NBRC 107741</strain>
    </source>
</reference>
<dbReference type="Proteomes" id="UP000239800">
    <property type="component" value="Unassembled WGS sequence"/>
</dbReference>
<evidence type="ECO:0000256" key="2">
    <source>
        <dbReference type="ARBA" id="ARBA00037999"/>
    </source>
</evidence>
<dbReference type="GO" id="GO:0000271">
    <property type="term" value="P:polysaccharide biosynthetic process"/>
    <property type="evidence" value="ECO:0007669"/>
    <property type="project" value="TreeGrafter"/>
</dbReference>
<keyword evidence="7" id="KW-1185">Reference proteome</keyword>
<gene>
    <name evidence="6" type="ORF">BST85_08040</name>
</gene>
<dbReference type="SUPFAM" id="SSF53383">
    <property type="entry name" value="PLP-dependent transferases"/>
    <property type="match status" value="1"/>
</dbReference>
<evidence type="ECO:0000313" key="6">
    <source>
        <dbReference type="EMBL" id="PQB04849.1"/>
    </source>
</evidence>
<dbReference type="OrthoDB" id="9804264at2"/>
<feature type="modified residue" description="N6-(pyridoxal phosphate)lysine" evidence="4">
    <location>
        <position position="190"/>
    </location>
</feature>